<dbReference type="UniPathway" id="UPA00035">
    <property type="reaction ID" value="UER00042"/>
</dbReference>
<dbReference type="Pfam" id="PF00697">
    <property type="entry name" value="PRAI"/>
    <property type="match status" value="1"/>
</dbReference>
<evidence type="ECO:0000313" key="12">
    <source>
        <dbReference type="Proteomes" id="UP000198324"/>
    </source>
</evidence>
<feature type="domain" description="N-(5'phosphoribosyl) anthranilate isomerase (PRAI)" evidence="10">
    <location>
        <begin position="6"/>
        <end position="212"/>
    </location>
</feature>
<dbReference type="InterPro" id="IPR001240">
    <property type="entry name" value="PRAI_dom"/>
</dbReference>
<evidence type="ECO:0000256" key="6">
    <source>
        <dbReference type="ARBA" id="ARBA00022822"/>
    </source>
</evidence>
<dbReference type="PANTHER" id="PTHR42894:SF1">
    <property type="entry name" value="N-(5'-PHOSPHORIBOSYL)ANTHRANILATE ISOMERASE"/>
    <property type="match status" value="1"/>
</dbReference>
<organism evidence="11 12">
    <name type="scientific">Humidesulfovibrio mexicanus</name>
    <dbReference type="NCBI Taxonomy" id="147047"/>
    <lineage>
        <taxon>Bacteria</taxon>
        <taxon>Pseudomonadati</taxon>
        <taxon>Thermodesulfobacteriota</taxon>
        <taxon>Desulfovibrionia</taxon>
        <taxon>Desulfovibrionales</taxon>
        <taxon>Desulfovibrionaceae</taxon>
        <taxon>Humidesulfovibrio</taxon>
    </lineage>
</organism>
<dbReference type="EMBL" id="FZOC01000004">
    <property type="protein sequence ID" value="SNS02913.1"/>
    <property type="molecule type" value="Genomic_DNA"/>
</dbReference>
<dbReference type="PANTHER" id="PTHR42894">
    <property type="entry name" value="N-(5'-PHOSPHORIBOSYL)ANTHRANILATE ISOMERASE"/>
    <property type="match status" value="1"/>
</dbReference>
<comment type="similarity">
    <text evidence="9">Belongs to the TrpF family.</text>
</comment>
<keyword evidence="8 9" id="KW-0413">Isomerase</keyword>
<dbReference type="EC" id="5.3.1.24" evidence="3 9"/>
<comment type="pathway">
    <text evidence="2 9">Amino-acid biosynthesis; L-tryptophan biosynthesis; L-tryptophan from chorismate: step 3/5.</text>
</comment>
<dbReference type="HAMAP" id="MF_00135">
    <property type="entry name" value="PRAI"/>
    <property type="match status" value="1"/>
</dbReference>
<sequence length="224" mass="23404">MDRPLVKVCGQTSREGAELCARLGAHMLGFIFHPASPRNVGPELPASLSLPGVLKVGVFVRQTLAETLELLRAGRLHAAQLHGGQDVAFCRALAQVLGPERVLKVVWPERAANQDAFQAELDAFAPVCGRFLADAGAGGGGHGRGVDDRAAALLEAARFPRPWLLAGGLGPESIGPALLRFGPGHGPIGIDINSGVESAPGVKDETLLRRAFSAVDALHAAQQQ</sequence>
<dbReference type="Gene3D" id="3.20.20.70">
    <property type="entry name" value="Aldolase class I"/>
    <property type="match status" value="1"/>
</dbReference>
<evidence type="ECO:0000256" key="4">
    <source>
        <dbReference type="ARBA" id="ARBA00022272"/>
    </source>
</evidence>
<dbReference type="Proteomes" id="UP000198324">
    <property type="component" value="Unassembled WGS sequence"/>
</dbReference>
<evidence type="ECO:0000259" key="10">
    <source>
        <dbReference type="Pfam" id="PF00697"/>
    </source>
</evidence>
<keyword evidence="6 9" id="KW-0822">Tryptophan biosynthesis</keyword>
<evidence type="ECO:0000256" key="9">
    <source>
        <dbReference type="HAMAP-Rule" id="MF_00135"/>
    </source>
</evidence>
<accession>A0A239B6T8</accession>
<keyword evidence="5 9" id="KW-0028">Amino-acid biosynthesis</keyword>
<protein>
    <recommendedName>
        <fullName evidence="4 9">N-(5'-phosphoribosyl)anthranilate isomerase</fullName>
        <shortName evidence="9">PRAI</shortName>
        <ecNumber evidence="3 9">5.3.1.24</ecNumber>
    </recommendedName>
</protein>
<comment type="catalytic activity">
    <reaction evidence="1 9">
        <text>N-(5-phospho-beta-D-ribosyl)anthranilate = 1-(2-carboxyphenylamino)-1-deoxy-D-ribulose 5-phosphate</text>
        <dbReference type="Rhea" id="RHEA:21540"/>
        <dbReference type="ChEBI" id="CHEBI:18277"/>
        <dbReference type="ChEBI" id="CHEBI:58613"/>
        <dbReference type="EC" id="5.3.1.24"/>
    </reaction>
</comment>
<dbReference type="GO" id="GO:0000162">
    <property type="term" value="P:L-tryptophan biosynthetic process"/>
    <property type="evidence" value="ECO:0007669"/>
    <property type="project" value="UniProtKB-UniRule"/>
</dbReference>
<dbReference type="InterPro" id="IPR044643">
    <property type="entry name" value="TrpF_fam"/>
</dbReference>
<dbReference type="InterPro" id="IPR011060">
    <property type="entry name" value="RibuloseP-bd_barrel"/>
</dbReference>
<name>A0A239B6T8_9BACT</name>
<evidence type="ECO:0000256" key="1">
    <source>
        <dbReference type="ARBA" id="ARBA00001164"/>
    </source>
</evidence>
<evidence type="ECO:0000313" key="11">
    <source>
        <dbReference type="EMBL" id="SNS02913.1"/>
    </source>
</evidence>
<evidence type="ECO:0000256" key="8">
    <source>
        <dbReference type="ARBA" id="ARBA00023235"/>
    </source>
</evidence>
<reference evidence="11 12" key="1">
    <citation type="submission" date="2017-06" db="EMBL/GenBank/DDBJ databases">
        <authorList>
            <person name="Kim H.J."/>
            <person name="Triplett B.A."/>
        </authorList>
    </citation>
    <scope>NUCLEOTIDE SEQUENCE [LARGE SCALE GENOMIC DNA]</scope>
    <source>
        <strain evidence="11 12">DSM 13116</strain>
    </source>
</reference>
<evidence type="ECO:0000256" key="2">
    <source>
        <dbReference type="ARBA" id="ARBA00004664"/>
    </source>
</evidence>
<gene>
    <name evidence="9" type="primary">trpF</name>
    <name evidence="11" type="ORF">SAMN04488503_2434</name>
</gene>
<dbReference type="AlphaFoldDB" id="A0A239B6T8"/>
<dbReference type="InterPro" id="IPR013785">
    <property type="entry name" value="Aldolase_TIM"/>
</dbReference>
<evidence type="ECO:0000256" key="7">
    <source>
        <dbReference type="ARBA" id="ARBA00023141"/>
    </source>
</evidence>
<dbReference type="GO" id="GO:0004640">
    <property type="term" value="F:phosphoribosylanthranilate isomerase activity"/>
    <property type="evidence" value="ECO:0007669"/>
    <property type="project" value="UniProtKB-UniRule"/>
</dbReference>
<dbReference type="SUPFAM" id="SSF51366">
    <property type="entry name" value="Ribulose-phoshate binding barrel"/>
    <property type="match status" value="1"/>
</dbReference>
<proteinExistence type="inferred from homology"/>
<keyword evidence="12" id="KW-1185">Reference proteome</keyword>
<evidence type="ECO:0000256" key="3">
    <source>
        <dbReference type="ARBA" id="ARBA00012572"/>
    </source>
</evidence>
<evidence type="ECO:0000256" key="5">
    <source>
        <dbReference type="ARBA" id="ARBA00022605"/>
    </source>
</evidence>
<dbReference type="CDD" id="cd00405">
    <property type="entry name" value="PRAI"/>
    <property type="match status" value="1"/>
</dbReference>
<dbReference type="RefSeq" id="WP_179217005.1">
    <property type="nucleotide sequence ID" value="NZ_FZOC01000004.1"/>
</dbReference>
<keyword evidence="7 9" id="KW-0057">Aromatic amino acid biosynthesis</keyword>